<evidence type="ECO:0000313" key="2">
    <source>
        <dbReference type="EMBL" id="RIE04120.1"/>
    </source>
</evidence>
<dbReference type="Gene3D" id="3.90.550.10">
    <property type="entry name" value="Spore Coat Polysaccharide Biosynthesis Protein SpsA, Chain A"/>
    <property type="match status" value="1"/>
</dbReference>
<comment type="caution">
    <text evidence="2">The sequence shown here is derived from an EMBL/GenBank/DDBJ whole genome shotgun (WGS) entry which is preliminary data.</text>
</comment>
<gene>
    <name evidence="2" type="ORF">D3H35_09265</name>
</gene>
<dbReference type="GO" id="GO:0016740">
    <property type="term" value="F:transferase activity"/>
    <property type="evidence" value="ECO:0007669"/>
    <property type="project" value="UniProtKB-KW"/>
</dbReference>
<dbReference type="Pfam" id="PF00535">
    <property type="entry name" value="Glycos_transf_2"/>
    <property type="match status" value="1"/>
</dbReference>
<dbReference type="Proteomes" id="UP000266340">
    <property type="component" value="Unassembled WGS sequence"/>
</dbReference>
<keyword evidence="2" id="KW-0808">Transferase</keyword>
<dbReference type="RefSeq" id="WP_119148791.1">
    <property type="nucleotide sequence ID" value="NZ_QXJM01000029.1"/>
</dbReference>
<protein>
    <submittedName>
        <fullName evidence="2">Glycosyltransferase</fullName>
    </submittedName>
</protein>
<feature type="domain" description="Glycosyltransferase 2-like" evidence="1">
    <location>
        <begin position="1"/>
        <end position="38"/>
    </location>
</feature>
<dbReference type="EMBL" id="QXJM01000029">
    <property type="protein sequence ID" value="RIE04120.1"/>
    <property type="molecule type" value="Genomic_DNA"/>
</dbReference>
<keyword evidence="3" id="KW-1185">Reference proteome</keyword>
<proteinExistence type="predicted"/>
<accession>A0A398CPL8</accession>
<evidence type="ECO:0000313" key="3">
    <source>
        <dbReference type="Proteomes" id="UP000266340"/>
    </source>
</evidence>
<dbReference type="CDD" id="cd00761">
    <property type="entry name" value="Glyco_tranf_GTA_type"/>
    <property type="match status" value="1"/>
</dbReference>
<dbReference type="SUPFAM" id="SSF53448">
    <property type="entry name" value="Nucleotide-diphospho-sugar transferases"/>
    <property type="match status" value="1"/>
</dbReference>
<dbReference type="InterPro" id="IPR029044">
    <property type="entry name" value="Nucleotide-diphossugar_trans"/>
</dbReference>
<reference evidence="2 3" key="1">
    <citation type="submission" date="2018-09" db="EMBL/GenBank/DDBJ databases">
        <title>Cohnella cavernae sp. nov., isolated from a karst cave.</title>
        <authorList>
            <person name="Zhu H."/>
        </authorList>
    </citation>
    <scope>NUCLEOTIDE SEQUENCE [LARGE SCALE GENOMIC DNA]</scope>
    <source>
        <strain evidence="2 3">K2E09-144</strain>
    </source>
</reference>
<dbReference type="InterPro" id="IPR001173">
    <property type="entry name" value="Glyco_trans_2-like"/>
</dbReference>
<dbReference type="OrthoDB" id="396512at2"/>
<evidence type="ECO:0000259" key="1">
    <source>
        <dbReference type="Pfam" id="PF00535"/>
    </source>
</evidence>
<organism evidence="2 3">
    <name type="scientific">Cohnella faecalis</name>
    <dbReference type="NCBI Taxonomy" id="2315694"/>
    <lineage>
        <taxon>Bacteria</taxon>
        <taxon>Bacillati</taxon>
        <taxon>Bacillota</taxon>
        <taxon>Bacilli</taxon>
        <taxon>Bacillales</taxon>
        <taxon>Paenibacillaceae</taxon>
        <taxon>Cohnella</taxon>
    </lineage>
</organism>
<sequence>MKGISLATGDYIWIAEADDSCSDVFLEKMMESFEADDKSY</sequence>
<name>A0A398CPL8_9BACL</name>
<dbReference type="AlphaFoldDB" id="A0A398CPL8"/>